<name>A0A2M8IV82_9RHOB</name>
<keyword evidence="2" id="KW-1185">Reference proteome</keyword>
<dbReference type="InterPro" id="IPR027417">
    <property type="entry name" value="P-loop_NTPase"/>
</dbReference>
<reference evidence="1 2" key="1">
    <citation type="journal article" date="2018" name="Int. J. Syst. Evol. Microbiol.">
        <title>Pseudooceanicola lipolyticus sp. nov., a marine alphaproteobacterium, reclassification of Oceanicola flagellatus as Pseudooceanicola flagellatus comb. nov. and emended description of the genus Pseudooceanicola.</title>
        <authorList>
            <person name="Huang M.-M."/>
            <person name="Guo L.-L."/>
            <person name="Wu Y.-H."/>
            <person name="Lai Q.-L."/>
            <person name="Shao Z.-Z."/>
            <person name="Wang C.-S."/>
            <person name="Wu M."/>
            <person name="Xu X.-W."/>
        </authorList>
    </citation>
    <scope>NUCLEOTIDE SEQUENCE [LARGE SCALE GENOMIC DNA]</scope>
    <source>
        <strain evidence="1 2">157</strain>
    </source>
</reference>
<dbReference type="AlphaFoldDB" id="A0A2M8IV82"/>
<dbReference type="Proteomes" id="UP000231553">
    <property type="component" value="Unassembled WGS sequence"/>
</dbReference>
<proteinExistence type="predicted"/>
<dbReference type="Gene3D" id="3.40.50.300">
    <property type="entry name" value="P-loop containing nucleotide triphosphate hydrolases"/>
    <property type="match status" value="1"/>
</dbReference>
<organism evidence="1 2">
    <name type="scientific">Pseudooceanicola lipolyticus</name>
    <dbReference type="NCBI Taxonomy" id="2029104"/>
    <lineage>
        <taxon>Bacteria</taxon>
        <taxon>Pseudomonadati</taxon>
        <taxon>Pseudomonadota</taxon>
        <taxon>Alphaproteobacteria</taxon>
        <taxon>Rhodobacterales</taxon>
        <taxon>Paracoccaceae</taxon>
        <taxon>Pseudooceanicola</taxon>
    </lineage>
</organism>
<dbReference type="EMBL" id="PGTB01000183">
    <property type="protein sequence ID" value="PJE34433.1"/>
    <property type="molecule type" value="Genomic_DNA"/>
</dbReference>
<evidence type="ECO:0000313" key="2">
    <source>
        <dbReference type="Proteomes" id="UP000231553"/>
    </source>
</evidence>
<sequence length="408" mass="45089">MTSQIEPVVRQLQAALERRQFPTEWQQWGTRLLDHLCKPVQVAVMGLPGSGKSTLINMMLGRSVVPRGSWIPVVEIAHGPQERTTYELEDGQCLRCAGGLDAAQMPENAIRARLELTDPGLTRQNFVEIGLQGGFGHQMSMVNWVVQWADIIVWCTEAFEEGEAKLWASVPDEIKDHSFLVLTMADRQMMRGVLQERIEALEPVVSEEFLALYPIATEQAITARCAGQDLNEAMWKSSGGMELFEALMRQVNNGRTADMDQARMLLNRFAPDAGDLVETVVPEPPRAKAAKPAAKSNDEVLSDALELLRSSAGKLLEVQDGQGEPRPEDVLEKCVGIATALSELLQQAGSGDLSLEEVQSDAQESAEMMMLFQLEKDEDAAVDAVTLLLQLKKEIADKVPEEERRIQG</sequence>
<evidence type="ECO:0000313" key="1">
    <source>
        <dbReference type="EMBL" id="PJE34433.1"/>
    </source>
</evidence>
<gene>
    <name evidence="1" type="ORF">CVM52_22300</name>
</gene>
<protein>
    <recommendedName>
        <fullName evidence="3">G domain-containing protein</fullName>
    </recommendedName>
</protein>
<accession>A0A2M8IV82</accession>
<dbReference type="SUPFAM" id="SSF52540">
    <property type="entry name" value="P-loop containing nucleoside triphosphate hydrolases"/>
    <property type="match status" value="1"/>
</dbReference>
<evidence type="ECO:0008006" key="3">
    <source>
        <dbReference type="Google" id="ProtNLM"/>
    </source>
</evidence>
<comment type="caution">
    <text evidence="1">The sequence shown here is derived from an EMBL/GenBank/DDBJ whole genome shotgun (WGS) entry which is preliminary data.</text>
</comment>